<evidence type="ECO:0000313" key="4">
    <source>
        <dbReference type="Proteomes" id="UP001374803"/>
    </source>
</evidence>
<evidence type="ECO:0000313" key="3">
    <source>
        <dbReference type="EMBL" id="WXB01692.1"/>
    </source>
</evidence>
<dbReference type="Proteomes" id="UP001374803">
    <property type="component" value="Chromosome"/>
</dbReference>
<keyword evidence="4" id="KW-1185">Reference proteome</keyword>
<accession>A0ABZ2KZE0</accession>
<feature type="domain" description="TadE-like" evidence="2">
    <location>
        <begin position="9"/>
        <end position="51"/>
    </location>
</feature>
<feature type="transmembrane region" description="Helical" evidence="1">
    <location>
        <begin position="12"/>
        <end position="37"/>
    </location>
</feature>
<dbReference type="InterPro" id="IPR012495">
    <property type="entry name" value="TadE-like_dom"/>
</dbReference>
<keyword evidence="1" id="KW-1133">Transmembrane helix</keyword>
<name>A0ABZ2KZE0_9BACT</name>
<keyword evidence="1" id="KW-0812">Transmembrane</keyword>
<evidence type="ECO:0000259" key="2">
    <source>
        <dbReference type="Pfam" id="PF07811"/>
    </source>
</evidence>
<dbReference type="Pfam" id="PF07811">
    <property type="entry name" value="TadE"/>
    <property type="match status" value="1"/>
</dbReference>
<dbReference type="RefSeq" id="WP_394831308.1">
    <property type="nucleotide sequence ID" value="NZ_CP089929.1"/>
</dbReference>
<evidence type="ECO:0000256" key="1">
    <source>
        <dbReference type="SAM" id="Phobius"/>
    </source>
</evidence>
<protein>
    <submittedName>
        <fullName evidence="3">Pilus assembly protein</fullName>
    </submittedName>
</protein>
<sequence length="141" mass="14508">MKRIHSEHGAAAIEFALVLLPFALLLLGTIDYGWYFFVDLACTNAVREGARTATTIPGACPNSTATTTGETAAAQALSGLLPSGYAPNIDVTCTTVAGSPRFQSVLILDFPQLTGFSLIPMPGSGGGTARVSTSATMRGSP</sequence>
<keyword evidence="1" id="KW-0472">Membrane</keyword>
<dbReference type="EMBL" id="CP089983">
    <property type="protein sequence ID" value="WXB01692.1"/>
    <property type="molecule type" value="Genomic_DNA"/>
</dbReference>
<proteinExistence type="predicted"/>
<reference evidence="3" key="1">
    <citation type="submission" date="2021-12" db="EMBL/GenBank/DDBJ databases">
        <title>Discovery of the Pendulisporaceae a myxobacterial family with distinct sporulation behavior and unique specialized metabolism.</title>
        <authorList>
            <person name="Garcia R."/>
            <person name="Popoff A."/>
            <person name="Bader C.D."/>
            <person name="Loehr J."/>
            <person name="Walesch S."/>
            <person name="Walt C."/>
            <person name="Boldt J."/>
            <person name="Bunk B."/>
            <person name="Haeckl F.J.F.P.J."/>
            <person name="Gunesch A.P."/>
            <person name="Birkelbach J."/>
            <person name="Nuebel U."/>
            <person name="Pietschmann T."/>
            <person name="Bach T."/>
            <person name="Mueller R."/>
        </authorList>
    </citation>
    <scope>NUCLEOTIDE SEQUENCE</scope>
    <source>
        <strain evidence="3">MSr11367</strain>
    </source>
</reference>
<organism evidence="3 4">
    <name type="scientific">Pendulispora rubella</name>
    <dbReference type="NCBI Taxonomy" id="2741070"/>
    <lineage>
        <taxon>Bacteria</taxon>
        <taxon>Pseudomonadati</taxon>
        <taxon>Myxococcota</taxon>
        <taxon>Myxococcia</taxon>
        <taxon>Myxococcales</taxon>
        <taxon>Sorangiineae</taxon>
        <taxon>Pendulisporaceae</taxon>
        <taxon>Pendulispora</taxon>
    </lineage>
</organism>
<gene>
    <name evidence="3" type="ORF">LVJ94_32840</name>
</gene>